<sequence>MKKISTLLVAGSMAAFATPAMAQDASGNFDGFRVQGVAGYDALKAGSSVDDDGNDNNDQSIDGLVYGVQAGYDFDLGGAVIGLEAELTDSTAKTEFDNGDFEGFGFGEVEAGRDLFLGARVGAKVAPDLLLYAKGGYTNAKLDILANDGTSEFRESFDLDGWRAGAGIEYAINPRTFMNVEYRYSNYTEGEVDFDGTLPDSDRFDVDLDRHQIMAGVGVRF</sequence>
<evidence type="ECO:0000256" key="5">
    <source>
        <dbReference type="SAM" id="SignalP"/>
    </source>
</evidence>
<keyword evidence="2 5" id="KW-0732">Signal</keyword>
<evidence type="ECO:0000256" key="1">
    <source>
        <dbReference type="ARBA" id="ARBA00004370"/>
    </source>
</evidence>
<name>A0A345YG18_9SPHN</name>
<keyword evidence="8" id="KW-1185">Reference proteome</keyword>
<dbReference type="Proteomes" id="UP000254508">
    <property type="component" value="Chromosome"/>
</dbReference>
<dbReference type="InterPro" id="IPR051692">
    <property type="entry name" value="OMP-like"/>
</dbReference>
<keyword evidence="3" id="KW-0472">Membrane</keyword>
<evidence type="ECO:0000256" key="4">
    <source>
        <dbReference type="ARBA" id="ARBA00038306"/>
    </source>
</evidence>
<comment type="similarity">
    <text evidence="4">Belongs to the Omp25/RopB family.</text>
</comment>
<dbReference type="InterPro" id="IPR027385">
    <property type="entry name" value="Beta-barrel_OMP"/>
</dbReference>
<dbReference type="KEGG" id="err:DVR09_11505"/>
<dbReference type="PANTHER" id="PTHR34001">
    <property type="entry name" value="BLL7405 PROTEIN"/>
    <property type="match status" value="1"/>
</dbReference>
<dbReference type="AlphaFoldDB" id="A0A345YG18"/>
<protein>
    <submittedName>
        <fullName evidence="7">Porin family protein</fullName>
    </submittedName>
</protein>
<dbReference type="SUPFAM" id="SSF56925">
    <property type="entry name" value="OMPA-like"/>
    <property type="match status" value="1"/>
</dbReference>
<evidence type="ECO:0000256" key="3">
    <source>
        <dbReference type="ARBA" id="ARBA00023136"/>
    </source>
</evidence>
<accession>A0A345YG18</accession>
<reference evidence="8" key="1">
    <citation type="submission" date="2018-07" db="EMBL/GenBank/DDBJ databases">
        <title>Genome sequence of Erythrobacter strain YH-07, an antagonistic bacterium isolated from Yellow Sea.</title>
        <authorList>
            <person name="Tang T."/>
            <person name="Liu Q."/>
            <person name="Sun X."/>
        </authorList>
    </citation>
    <scope>NUCLEOTIDE SEQUENCE [LARGE SCALE GENOMIC DNA]</scope>
    <source>
        <strain evidence="8">YH-07</strain>
    </source>
</reference>
<evidence type="ECO:0000313" key="8">
    <source>
        <dbReference type="Proteomes" id="UP000254508"/>
    </source>
</evidence>
<dbReference type="Pfam" id="PF13505">
    <property type="entry name" value="OMP_b-brl"/>
    <property type="match status" value="1"/>
</dbReference>
<dbReference type="GO" id="GO:0016020">
    <property type="term" value="C:membrane"/>
    <property type="evidence" value="ECO:0007669"/>
    <property type="project" value="UniProtKB-SubCell"/>
</dbReference>
<dbReference type="RefSeq" id="WP_115417048.1">
    <property type="nucleotide sequence ID" value="NZ_CP031357.1"/>
</dbReference>
<gene>
    <name evidence="7" type="ORF">DVR09_11505</name>
</gene>
<dbReference type="PANTHER" id="PTHR34001:SF3">
    <property type="entry name" value="BLL7405 PROTEIN"/>
    <property type="match status" value="1"/>
</dbReference>
<dbReference type="EMBL" id="CP031357">
    <property type="protein sequence ID" value="AXK42870.1"/>
    <property type="molecule type" value="Genomic_DNA"/>
</dbReference>
<feature type="chain" id="PRO_5016649952" evidence="5">
    <location>
        <begin position="23"/>
        <end position="221"/>
    </location>
</feature>
<proteinExistence type="inferred from homology"/>
<dbReference type="Gene3D" id="2.40.160.20">
    <property type="match status" value="1"/>
</dbReference>
<organism evidence="7 8">
    <name type="scientific">Erythrobacter aureus</name>
    <dbReference type="NCBI Taxonomy" id="2182384"/>
    <lineage>
        <taxon>Bacteria</taxon>
        <taxon>Pseudomonadati</taxon>
        <taxon>Pseudomonadota</taxon>
        <taxon>Alphaproteobacteria</taxon>
        <taxon>Sphingomonadales</taxon>
        <taxon>Erythrobacteraceae</taxon>
        <taxon>Erythrobacter/Porphyrobacter group</taxon>
        <taxon>Erythrobacter</taxon>
    </lineage>
</organism>
<feature type="signal peptide" evidence="5">
    <location>
        <begin position="1"/>
        <end position="22"/>
    </location>
</feature>
<feature type="domain" description="Outer membrane protein beta-barrel" evidence="6">
    <location>
        <begin position="12"/>
        <end position="221"/>
    </location>
</feature>
<evidence type="ECO:0000256" key="2">
    <source>
        <dbReference type="ARBA" id="ARBA00022729"/>
    </source>
</evidence>
<evidence type="ECO:0000313" key="7">
    <source>
        <dbReference type="EMBL" id="AXK42870.1"/>
    </source>
</evidence>
<dbReference type="InterPro" id="IPR011250">
    <property type="entry name" value="OMP/PagP_B-barrel"/>
</dbReference>
<evidence type="ECO:0000259" key="6">
    <source>
        <dbReference type="Pfam" id="PF13505"/>
    </source>
</evidence>
<dbReference type="OrthoDB" id="8222426at2"/>
<comment type="subcellular location">
    <subcellularLocation>
        <location evidence="1">Membrane</location>
    </subcellularLocation>
</comment>